<organism evidence="1 2">
    <name type="scientific">Oceanobacillus zhaokaii</name>
    <dbReference type="NCBI Taxonomy" id="2052660"/>
    <lineage>
        <taxon>Bacteria</taxon>
        <taxon>Bacillati</taxon>
        <taxon>Bacillota</taxon>
        <taxon>Bacilli</taxon>
        <taxon>Bacillales</taxon>
        <taxon>Bacillaceae</taxon>
        <taxon>Oceanobacillus</taxon>
    </lineage>
</organism>
<dbReference type="KEGG" id="ocn:CUC15_05370"/>
<dbReference type="Pfam" id="PF14167">
    <property type="entry name" value="YfkD"/>
    <property type="match status" value="1"/>
</dbReference>
<sequence>MKNMKHVLALLITILIILTLPLTIFAEEKAKTKVDAFEIPSHVLNISKENTFPNSSEDQEIMEPSELTQELIDGVKVAIENPDLIKMLNETSIKPSPVGIGYRGMIYLGRWPLNYDSKETTINWEYQPINTNELNNLGGNVNQEMNYIQQNQKEIKGALTNKVANPEEVKKMMLLKSAEKTKLPLAYASTIGGNTKKNNKYVVPVNKYGYLHAFAPAVNEKGQVTFGEVYIELKGTKKHLVIKNVTKQGIGAWIPIQDHVSFSYQLK</sequence>
<proteinExistence type="predicted"/>
<evidence type="ECO:0000313" key="2">
    <source>
        <dbReference type="Proteomes" id="UP000253908"/>
    </source>
</evidence>
<dbReference type="InterPro" id="IPR025548">
    <property type="entry name" value="YfkD"/>
</dbReference>
<dbReference type="EMBL" id="CP024848">
    <property type="protein sequence ID" value="AXI08393.1"/>
    <property type="molecule type" value="Genomic_DNA"/>
</dbReference>
<evidence type="ECO:0008006" key="3">
    <source>
        <dbReference type="Google" id="ProtNLM"/>
    </source>
</evidence>
<reference evidence="2" key="1">
    <citation type="submission" date="2017-11" db="EMBL/GenBank/DDBJ databases">
        <authorList>
            <person name="Zhu W."/>
        </authorList>
    </citation>
    <scope>NUCLEOTIDE SEQUENCE [LARGE SCALE GENOMIC DNA]</scope>
    <source>
        <strain evidence="2">160</strain>
    </source>
</reference>
<dbReference type="AlphaFoldDB" id="A0A345PEG3"/>
<evidence type="ECO:0000313" key="1">
    <source>
        <dbReference type="EMBL" id="AXI08393.1"/>
    </source>
</evidence>
<dbReference type="RefSeq" id="WP_114915687.1">
    <property type="nucleotide sequence ID" value="NZ_CP024848.1"/>
</dbReference>
<dbReference type="Proteomes" id="UP000253908">
    <property type="component" value="Chromosome"/>
</dbReference>
<gene>
    <name evidence="1" type="ORF">CUC15_05370</name>
</gene>
<protein>
    <recommendedName>
        <fullName evidence="3">YfkD-like protein</fullName>
    </recommendedName>
</protein>
<accession>A0A345PEG3</accession>
<name>A0A345PEG3_9BACI</name>
<keyword evidence="2" id="KW-1185">Reference proteome</keyword>
<dbReference type="OrthoDB" id="2690238at2"/>